<dbReference type="GO" id="GO:0005886">
    <property type="term" value="C:plasma membrane"/>
    <property type="evidence" value="ECO:0007669"/>
    <property type="project" value="InterPro"/>
</dbReference>
<dbReference type="InterPro" id="IPR013106">
    <property type="entry name" value="Ig_V-set"/>
</dbReference>
<feature type="domain" description="Ig-like" evidence="2">
    <location>
        <begin position="37"/>
        <end position="133"/>
    </location>
</feature>
<evidence type="ECO:0000259" key="2">
    <source>
        <dbReference type="PROSITE" id="PS50835"/>
    </source>
</evidence>
<dbReference type="InterPro" id="IPR042474">
    <property type="entry name" value="A33"/>
</dbReference>
<dbReference type="Gene3D" id="2.60.40.10">
    <property type="entry name" value="Immunoglobulins"/>
    <property type="match status" value="3"/>
</dbReference>
<dbReference type="InterPro" id="IPR003599">
    <property type="entry name" value="Ig_sub"/>
</dbReference>
<dbReference type="SMART" id="SM00409">
    <property type="entry name" value="IG"/>
    <property type="match status" value="3"/>
</dbReference>
<keyword evidence="1" id="KW-0732">Signal</keyword>
<dbReference type="InterPro" id="IPR007110">
    <property type="entry name" value="Ig-like_dom"/>
</dbReference>
<dbReference type="PROSITE" id="PS50835">
    <property type="entry name" value="IG_LIKE"/>
    <property type="match status" value="3"/>
</dbReference>
<keyword evidence="4" id="KW-1185">Reference proteome</keyword>
<gene>
    <name evidence="3" type="ORF">G5714_001249</name>
</gene>
<dbReference type="OrthoDB" id="8825892at2759"/>
<evidence type="ECO:0000313" key="4">
    <source>
        <dbReference type="Proteomes" id="UP000579812"/>
    </source>
</evidence>
<dbReference type="AlphaFoldDB" id="A0A7J6DIU6"/>
<name>A0A7J6DIU6_9TELE</name>
<feature type="chain" id="PRO_5029456517" description="Ig-like domain-containing protein" evidence="1">
    <location>
        <begin position="23"/>
        <end position="380"/>
    </location>
</feature>
<dbReference type="InterPro" id="IPR013783">
    <property type="entry name" value="Ig-like_fold"/>
</dbReference>
<protein>
    <recommendedName>
        <fullName evidence="2">Ig-like domain-containing protein</fullName>
    </recommendedName>
</protein>
<proteinExistence type="predicted"/>
<feature type="domain" description="Ig-like" evidence="2">
    <location>
        <begin position="235"/>
        <end position="359"/>
    </location>
</feature>
<feature type="domain" description="Ig-like" evidence="2">
    <location>
        <begin position="159"/>
        <end position="232"/>
    </location>
</feature>
<dbReference type="EMBL" id="JAAMOB010000001">
    <property type="protein sequence ID" value="KAF4119198.1"/>
    <property type="molecule type" value="Genomic_DNA"/>
</dbReference>
<dbReference type="InterPro" id="IPR036179">
    <property type="entry name" value="Ig-like_dom_sf"/>
</dbReference>
<feature type="signal peptide" evidence="1">
    <location>
        <begin position="1"/>
        <end position="22"/>
    </location>
</feature>
<dbReference type="SUPFAM" id="SSF48726">
    <property type="entry name" value="Immunoglobulin"/>
    <property type="match status" value="3"/>
</dbReference>
<dbReference type="InterPro" id="IPR003598">
    <property type="entry name" value="Ig_sub2"/>
</dbReference>
<reference evidence="3 4" key="1">
    <citation type="submission" date="2020-04" db="EMBL/GenBank/DDBJ databases">
        <title>Chromosome-level genome assembly of a cyprinid fish Onychostoma macrolepis by integration of Nanopore Sequencing, Bionano and Hi-C technology.</title>
        <authorList>
            <person name="Wang D."/>
        </authorList>
    </citation>
    <scope>NUCLEOTIDE SEQUENCE [LARGE SCALE GENOMIC DNA]</scope>
    <source>
        <strain evidence="3">SWU-2019</strain>
        <tissue evidence="3">Muscle</tissue>
    </source>
</reference>
<evidence type="ECO:0000313" key="3">
    <source>
        <dbReference type="EMBL" id="KAF4119198.1"/>
    </source>
</evidence>
<dbReference type="Pfam" id="PF13927">
    <property type="entry name" value="Ig_3"/>
    <property type="match status" value="1"/>
</dbReference>
<dbReference type="Pfam" id="PF07686">
    <property type="entry name" value="V-set"/>
    <property type="match status" value="2"/>
</dbReference>
<comment type="caution">
    <text evidence="3">The sequence shown here is derived from an EMBL/GenBank/DDBJ whole genome shotgun (WGS) entry which is preliminary data.</text>
</comment>
<dbReference type="PANTHER" id="PTHR44969">
    <property type="entry name" value="CELL SURFACE A33 ANTIGEN"/>
    <property type="match status" value="1"/>
</dbReference>
<dbReference type="PANTHER" id="PTHR44969:SF1">
    <property type="entry name" value="CELL SURFACE A33 ANTIGEN"/>
    <property type="match status" value="1"/>
</dbReference>
<evidence type="ECO:0000256" key="1">
    <source>
        <dbReference type="SAM" id="SignalP"/>
    </source>
</evidence>
<organism evidence="3 4">
    <name type="scientific">Onychostoma macrolepis</name>
    <dbReference type="NCBI Taxonomy" id="369639"/>
    <lineage>
        <taxon>Eukaryota</taxon>
        <taxon>Metazoa</taxon>
        <taxon>Chordata</taxon>
        <taxon>Craniata</taxon>
        <taxon>Vertebrata</taxon>
        <taxon>Euteleostomi</taxon>
        <taxon>Actinopterygii</taxon>
        <taxon>Neopterygii</taxon>
        <taxon>Teleostei</taxon>
        <taxon>Ostariophysi</taxon>
        <taxon>Cypriniformes</taxon>
        <taxon>Cyprinidae</taxon>
        <taxon>Acrossocheilinae</taxon>
        <taxon>Onychostoma</taxon>
    </lineage>
</organism>
<dbReference type="SMART" id="SM00406">
    <property type="entry name" value="IGv"/>
    <property type="match status" value="2"/>
</dbReference>
<dbReference type="SMART" id="SM00408">
    <property type="entry name" value="IGc2"/>
    <property type="match status" value="2"/>
</dbReference>
<accession>A0A7J6DIU6</accession>
<dbReference type="Proteomes" id="UP000579812">
    <property type="component" value="Unassembled WGS sequence"/>
</dbReference>
<sequence length="380" mass="41395">MAGTLGIFEICLLFAEFHMTAGMTVNIPDKVYKIARGDNAVIPCIFTPSATISSITWTAASDVKDDPEINVAAYFTTTNKITVYKRYKGRANIVDVDMVKGKASLKLQSVTSADTRDYECKVQDPDDEEGTLSDKASLVVLVAPSKPICNVVGKTEYFQNIELTCRSEEGTPTPTYKWQSYSVNNVPRPMPLKATDQNGALLLVNISMDTSGYYICTSANEIRSATCNVTLAVMPQVHMTSGMTVDIPDKVYKIARGDNVMIPCRFTPPAPGASVIISWAAAPDVQGDAEISIVTYFNPITITVKKKYKGRASLLHDVARGTANLQLQSVTSADTRVYQCRVEVVGDEEGSASDTAKLIVLGLNEHDTTIPQDKMLFCTR</sequence>